<dbReference type="GO" id="GO:0012505">
    <property type="term" value="C:endomembrane system"/>
    <property type="evidence" value="ECO:0007669"/>
    <property type="project" value="UniProtKB-SubCell"/>
</dbReference>
<keyword evidence="10" id="KW-1185">Reference proteome</keyword>
<evidence type="ECO:0000256" key="4">
    <source>
        <dbReference type="ARBA" id="ARBA00022448"/>
    </source>
</evidence>
<keyword evidence="7" id="KW-0139">CF(1)</keyword>
<dbReference type="eggNOG" id="COG0355">
    <property type="taxonomic scope" value="Bacteria"/>
</dbReference>
<evidence type="ECO:0000256" key="7">
    <source>
        <dbReference type="ARBA" id="ARBA00023196"/>
    </source>
</evidence>
<keyword evidence="6" id="KW-0472">Membrane</keyword>
<dbReference type="InterPro" id="IPR036771">
    <property type="entry name" value="ATPsynth_dsu/esu_N"/>
</dbReference>
<dbReference type="InterPro" id="IPR001469">
    <property type="entry name" value="ATP_synth_F1_dsu/esu"/>
</dbReference>
<protein>
    <submittedName>
        <fullName evidence="9">F-type ATP synthase epsilon subunit</fullName>
    </submittedName>
</protein>
<comment type="similarity">
    <text evidence="3">Belongs to the ATPase epsilon chain family.</text>
</comment>
<evidence type="ECO:0000313" key="10">
    <source>
        <dbReference type="Proteomes" id="UP000000723"/>
    </source>
</evidence>
<proteinExistence type="inferred from homology"/>
<name>B6YQC4_AZOPC</name>
<dbReference type="AlphaFoldDB" id="B6YQC4"/>
<dbReference type="HOGENOM" id="CLU_084338_4_1_10"/>
<accession>B6YQC4</accession>
<dbReference type="OrthoDB" id="5294255at2"/>
<evidence type="ECO:0000259" key="8">
    <source>
        <dbReference type="Pfam" id="PF02823"/>
    </source>
</evidence>
<dbReference type="InterPro" id="IPR020546">
    <property type="entry name" value="ATP_synth_F1_dsu/esu_N"/>
</dbReference>
<comment type="subcellular location">
    <subcellularLocation>
        <location evidence="2">Endomembrane system</location>
        <topology evidence="2">Peripheral membrane protein</topology>
    </subcellularLocation>
</comment>
<organism evidence="9 10">
    <name type="scientific">Azobacteroides pseudotrichonymphae genomovar. CFP2</name>
    <dbReference type="NCBI Taxonomy" id="511995"/>
    <lineage>
        <taxon>Bacteria</taxon>
        <taxon>Pseudomonadati</taxon>
        <taxon>Bacteroidota</taxon>
        <taxon>Bacteroidia</taxon>
        <taxon>Bacteroidales</taxon>
        <taxon>Candidatus Azobacteroides</taxon>
    </lineage>
</organism>
<keyword evidence="4" id="KW-0813">Transport</keyword>
<evidence type="ECO:0000256" key="1">
    <source>
        <dbReference type="ARBA" id="ARBA00003543"/>
    </source>
</evidence>
<evidence type="ECO:0000256" key="6">
    <source>
        <dbReference type="ARBA" id="ARBA00023136"/>
    </source>
</evidence>
<sequence length="77" mass="8390">MILNILSPEKILYEGKVELVTLPGINGAFTVLDRHAPIISTLNKGYIIYQISGESVSVNIEGGFVEKKGDIITICIE</sequence>
<dbReference type="GO" id="GO:0046933">
    <property type="term" value="F:proton-transporting ATP synthase activity, rotational mechanism"/>
    <property type="evidence" value="ECO:0007669"/>
    <property type="project" value="InterPro"/>
</dbReference>
<dbReference type="STRING" id="511995.CFPG_133"/>
<dbReference type="CDD" id="cd12152">
    <property type="entry name" value="F1-ATPase_delta"/>
    <property type="match status" value="1"/>
</dbReference>
<evidence type="ECO:0000256" key="3">
    <source>
        <dbReference type="ARBA" id="ARBA00005712"/>
    </source>
</evidence>
<keyword evidence="7" id="KW-0066">ATP synthesis</keyword>
<keyword evidence="5" id="KW-0406">Ion transport</keyword>
<dbReference type="Gene3D" id="2.60.15.10">
    <property type="entry name" value="F0F1 ATP synthase delta/epsilon subunit, N-terminal"/>
    <property type="match status" value="1"/>
</dbReference>
<dbReference type="RefSeq" id="WP_012573157.1">
    <property type="nucleotide sequence ID" value="NC_011565.1"/>
</dbReference>
<evidence type="ECO:0000256" key="2">
    <source>
        <dbReference type="ARBA" id="ARBA00004184"/>
    </source>
</evidence>
<dbReference type="KEGG" id="aps:CFPG_133"/>
<evidence type="ECO:0000313" key="9">
    <source>
        <dbReference type="EMBL" id="BAG83396.1"/>
    </source>
</evidence>
<dbReference type="SUPFAM" id="SSF51344">
    <property type="entry name" value="Epsilon subunit of F1F0-ATP synthase N-terminal domain"/>
    <property type="match status" value="1"/>
</dbReference>
<dbReference type="Proteomes" id="UP000000723">
    <property type="component" value="Chromosome"/>
</dbReference>
<gene>
    <name evidence="9" type="ordered locus">CFPG_133</name>
</gene>
<comment type="function">
    <text evidence="1">Produces ATP from ADP in the presence of a proton gradient across the membrane.</text>
</comment>
<feature type="domain" description="ATP synthase F1 complex delta/epsilon subunit N-terminal" evidence="8">
    <location>
        <begin position="2"/>
        <end position="76"/>
    </location>
</feature>
<reference evidence="10" key="1">
    <citation type="journal article" date="2008" name="Science">
        <title>Genome of an endosymbiont coupling N2 fixation to cellulolysis within RT protist cells in termite gut.</title>
        <authorList>
            <person name="Hongoh Y."/>
            <person name="Sharma V.K."/>
            <person name="Prakash T."/>
            <person name="Noda S."/>
            <person name="Toh H."/>
            <person name="Taylor T.D."/>
            <person name="Kudo T."/>
            <person name="Sakaki Y."/>
            <person name="Toyoda A."/>
            <person name="Hattori M."/>
            <person name="Ohkuma M."/>
        </authorList>
    </citation>
    <scope>NUCLEOTIDE SEQUENCE [LARGE SCALE GENOMIC DNA]</scope>
</reference>
<evidence type="ECO:0000256" key="5">
    <source>
        <dbReference type="ARBA" id="ARBA00023065"/>
    </source>
</evidence>
<dbReference type="EMBL" id="AP010656">
    <property type="protein sequence ID" value="BAG83396.1"/>
    <property type="molecule type" value="Genomic_DNA"/>
</dbReference>
<dbReference type="GO" id="GO:0045259">
    <property type="term" value="C:proton-transporting ATP synthase complex"/>
    <property type="evidence" value="ECO:0007669"/>
    <property type="project" value="UniProtKB-KW"/>
</dbReference>
<dbReference type="Pfam" id="PF02823">
    <property type="entry name" value="ATP-synt_DE_N"/>
    <property type="match status" value="1"/>
</dbReference>